<organism evidence="2 3">
    <name type="scientific">Sandaracinus amylolyticus</name>
    <dbReference type="NCBI Taxonomy" id="927083"/>
    <lineage>
        <taxon>Bacteria</taxon>
        <taxon>Pseudomonadati</taxon>
        <taxon>Myxococcota</taxon>
        <taxon>Polyangia</taxon>
        <taxon>Polyangiales</taxon>
        <taxon>Sandaracinaceae</taxon>
        <taxon>Sandaracinus</taxon>
    </lineage>
</organism>
<dbReference type="EMBL" id="CP011125">
    <property type="protein sequence ID" value="AKF11549.1"/>
    <property type="molecule type" value="Genomic_DNA"/>
</dbReference>
<name>A0A0F6SI44_9BACT</name>
<feature type="signal peptide" evidence="1">
    <location>
        <begin position="1"/>
        <end position="19"/>
    </location>
</feature>
<dbReference type="AlphaFoldDB" id="A0A0F6SI44"/>
<keyword evidence="3" id="KW-1185">Reference proteome</keyword>
<gene>
    <name evidence="2" type="ORF">DB32_008698</name>
</gene>
<evidence type="ECO:0000313" key="2">
    <source>
        <dbReference type="EMBL" id="AKF11549.1"/>
    </source>
</evidence>
<dbReference type="PROSITE" id="PS51257">
    <property type="entry name" value="PROKAR_LIPOPROTEIN"/>
    <property type="match status" value="1"/>
</dbReference>
<dbReference type="KEGG" id="samy:DB32_008698"/>
<accession>A0A0F6SI44</accession>
<sequence>MTRVALVLALLVASCDLPADRRAAYAITDWTLSTTSCEDEGDDVRAMRVSTHLLVNPLGRTDDREAIVTTCIRASGTTNDCEDEGNDVSSIAELSFHMEQESESVFVDSRLVLDDSGTCAGVLEAARLTFPVAQRFRLEIRRTSFDVPGALDCITEANAQLATRDCEALEVLHGDFEFEVEGPHESSSSDDDDDWD</sequence>
<evidence type="ECO:0000256" key="1">
    <source>
        <dbReference type="SAM" id="SignalP"/>
    </source>
</evidence>
<feature type="chain" id="PRO_5002509835" description="Lipoprotein" evidence="1">
    <location>
        <begin position="20"/>
        <end position="196"/>
    </location>
</feature>
<dbReference type="STRING" id="927083.DB32_008698"/>
<evidence type="ECO:0008006" key="4">
    <source>
        <dbReference type="Google" id="ProtNLM"/>
    </source>
</evidence>
<dbReference type="Proteomes" id="UP000034883">
    <property type="component" value="Chromosome"/>
</dbReference>
<keyword evidence="1" id="KW-0732">Signal</keyword>
<protein>
    <recommendedName>
        <fullName evidence="4">Lipoprotein</fullName>
    </recommendedName>
</protein>
<evidence type="ECO:0000313" key="3">
    <source>
        <dbReference type="Proteomes" id="UP000034883"/>
    </source>
</evidence>
<proteinExistence type="predicted"/>
<dbReference type="RefSeq" id="WP_053238403.1">
    <property type="nucleotide sequence ID" value="NZ_CP011125.1"/>
</dbReference>
<reference evidence="2 3" key="1">
    <citation type="submission" date="2015-03" db="EMBL/GenBank/DDBJ databases">
        <title>Genome assembly of Sandaracinus amylolyticus DSM 53668.</title>
        <authorList>
            <person name="Sharma G."/>
            <person name="Subramanian S."/>
        </authorList>
    </citation>
    <scope>NUCLEOTIDE SEQUENCE [LARGE SCALE GENOMIC DNA]</scope>
    <source>
        <strain evidence="2 3">DSM 53668</strain>
    </source>
</reference>